<dbReference type="AlphaFoldDB" id="A0A229RZF5"/>
<dbReference type="SMR" id="A0A229RZF5"/>
<evidence type="ECO:0000313" key="4">
    <source>
        <dbReference type="Proteomes" id="UP000215563"/>
    </source>
</evidence>
<evidence type="ECO:0000259" key="2">
    <source>
        <dbReference type="Pfam" id="PF05373"/>
    </source>
</evidence>
<gene>
    <name evidence="3" type="ORF">CFP75_11380</name>
</gene>
<dbReference type="InterPro" id="IPR027443">
    <property type="entry name" value="IPNS-like_sf"/>
</dbReference>
<dbReference type="InterPro" id="IPR008035">
    <property type="entry name" value="Pro_3_hydrox_C"/>
</dbReference>
<feature type="domain" description="Aspartyl/asparaginy/proline hydroxylase" evidence="1">
    <location>
        <begin position="22"/>
        <end position="179"/>
    </location>
</feature>
<dbReference type="SUPFAM" id="SSF51197">
    <property type="entry name" value="Clavaminate synthase-like"/>
    <property type="match status" value="1"/>
</dbReference>
<proteinExistence type="predicted"/>
<dbReference type="Pfam" id="PF05373">
    <property type="entry name" value="Pro_3_hydrox_C"/>
    <property type="match status" value="1"/>
</dbReference>
<evidence type="ECO:0000313" key="3">
    <source>
        <dbReference type="EMBL" id="OXM52053.1"/>
    </source>
</evidence>
<organism evidence="3 4">
    <name type="scientific">Amycolatopsis alba DSM 44262</name>
    <dbReference type="NCBI Taxonomy" id="1125972"/>
    <lineage>
        <taxon>Bacteria</taxon>
        <taxon>Bacillati</taxon>
        <taxon>Actinomycetota</taxon>
        <taxon>Actinomycetes</taxon>
        <taxon>Pseudonocardiales</taxon>
        <taxon>Pseudonocardiaceae</taxon>
        <taxon>Amycolatopsis</taxon>
    </lineage>
</organism>
<dbReference type="InterPro" id="IPR037037">
    <property type="entry name" value="Pro_3_hydrox_C_sf"/>
</dbReference>
<name>A0A229RZF5_AMYAL</name>
<dbReference type="GO" id="GO:0016706">
    <property type="term" value="F:2-oxoglutarate-dependent dioxygenase activity"/>
    <property type="evidence" value="ECO:0007669"/>
    <property type="project" value="InterPro"/>
</dbReference>
<dbReference type="EMBL" id="NMQU01000030">
    <property type="protein sequence ID" value="OXM52053.1"/>
    <property type="molecule type" value="Genomic_DNA"/>
</dbReference>
<dbReference type="Gene3D" id="2.60.120.330">
    <property type="entry name" value="B-lactam Antibiotic, Isopenicillin N Synthase, Chain"/>
    <property type="match status" value="1"/>
</dbReference>
<dbReference type="Gene3D" id="1.10.1720.10">
    <property type="entry name" value="L-proline 3-hydroxylase, C-terminal domain"/>
    <property type="match status" value="1"/>
</dbReference>
<sequence length="293" mass="33514">MWRKSVRSHIVGKVELDKARLQHDLEALAAVPRVEEEYDEFSSGYWKNLSLWNSSGEADDTMYRDIQGSAKPTAHAAKAPYLDELIHTVFDSKIVKMARARNLVDAMVIPHRDFIELNKDNDQYFRTFMVLEDNGSAFHSDDDTVIHMRPGEIWYLDAAAPHSAVNFSSDSRQALCVDFAFEGSFTEDQIFADKSFYRPDLEPEIVVRKPFTTDHRDKLVQLGGIIDNDNFKDILFLMSRVHYRYDVPAAETYEWFVEACRLADDTTLTAKAEGVRDYMIGQRALGERLVAAA</sequence>
<feature type="domain" description="L-proline 3-hydroxylase C-terminal" evidence="2">
    <location>
        <begin position="189"/>
        <end position="287"/>
    </location>
</feature>
<evidence type="ECO:0000259" key="1">
    <source>
        <dbReference type="Pfam" id="PF05118"/>
    </source>
</evidence>
<protein>
    <submittedName>
        <fullName evidence="3">L-proline cis-3-hydroxylase</fullName>
    </submittedName>
</protein>
<comment type="caution">
    <text evidence="3">The sequence shown here is derived from an EMBL/GenBank/DDBJ whole genome shotgun (WGS) entry which is preliminary data.</text>
</comment>
<dbReference type="Proteomes" id="UP000215563">
    <property type="component" value="Unassembled WGS sequence"/>
</dbReference>
<keyword evidence="4" id="KW-1185">Reference proteome</keyword>
<accession>A0A229RZF5</accession>
<dbReference type="InterPro" id="IPR007803">
    <property type="entry name" value="Asp/Arg/Pro-Hydrxlase"/>
</dbReference>
<reference evidence="3 4" key="1">
    <citation type="submission" date="2017-07" db="EMBL/GenBank/DDBJ databases">
        <title>Amycolatopsis alba DSM 44262 Genome sequencing and assembly.</title>
        <authorList>
            <person name="Kaur N."/>
            <person name="Mayilraj S."/>
        </authorList>
    </citation>
    <scope>NUCLEOTIDE SEQUENCE [LARGE SCALE GENOMIC DNA]</scope>
    <source>
        <strain evidence="3 4">DSM 44262</strain>
    </source>
</reference>
<dbReference type="Pfam" id="PF05118">
    <property type="entry name" value="Asp_Arg_Hydrox"/>
    <property type="match status" value="1"/>
</dbReference>